<keyword evidence="4 6" id="KW-0378">Hydrolase</keyword>
<evidence type="ECO:0000256" key="3">
    <source>
        <dbReference type="ARBA" id="ARBA00022723"/>
    </source>
</evidence>
<organism evidence="6 7">
    <name type="scientific">Natronomonas salsuginis</name>
    <dbReference type="NCBI Taxonomy" id="2217661"/>
    <lineage>
        <taxon>Archaea</taxon>
        <taxon>Methanobacteriati</taxon>
        <taxon>Methanobacteriota</taxon>
        <taxon>Stenosarchaea group</taxon>
        <taxon>Halobacteria</taxon>
        <taxon>Halobacteriales</taxon>
        <taxon>Natronomonadaceae</taxon>
        <taxon>Natronomonas</taxon>
    </lineage>
</organism>
<dbReference type="InterPro" id="IPR051400">
    <property type="entry name" value="HAD-like_hydrolase"/>
</dbReference>
<dbReference type="EMBL" id="QKNX01000002">
    <property type="protein sequence ID" value="TKR26483.1"/>
    <property type="molecule type" value="Genomic_DNA"/>
</dbReference>
<gene>
    <name evidence="6" type="ORF">DM868_05970</name>
</gene>
<dbReference type="SUPFAM" id="SSF56784">
    <property type="entry name" value="HAD-like"/>
    <property type="match status" value="1"/>
</dbReference>
<dbReference type="AlphaFoldDB" id="A0A4V5ZP52"/>
<reference evidence="6 7" key="1">
    <citation type="submission" date="2019-04" db="EMBL/GenBank/DDBJ databases">
        <title>Natronomonas sp. F20-122 a newhaloarchaeon isolated from a saline saltern of Isla Bacuta, Huelva, Spain.</title>
        <authorList>
            <person name="Duran-Viseras A."/>
            <person name="Sanchez-Porro C."/>
            <person name="Ventosa A."/>
        </authorList>
    </citation>
    <scope>NUCLEOTIDE SEQUENCE [LARGE SCALE GENOMIC DNA]</scope>
    <source>
        <strain evidence="6 7">F20-122</strain>
    </source>
</reference>
<evidence type="ECO:0000256" key="2">
    <source>
        <dbReference type="ARBA" id="ARBA00007958"/>
    </source>
</evidence>
<evidence type="ECO:0000313" key="6">
    <source>
        <dbReference type="EMBL" id="TKR26483.1"/>
    </source>
</evidence>
<evidence type="ECO:0000256" key="4">
    <source>
        <dbReference type="ARBA" id="ARBA00022801"/>
    </source>
</evidence>
<dbReference type="SFLD" id="SFLDS00003">
    <property type="entry name" value="Haloacid_Dehalogenase"/>
    <property type="match status" value="1"/>
</dbReference>
<sequence>MFTAVVFDLDDTLAVTEADRTSLLETAADRASVPLTFGREAYLEAHSEHSGTESRLPVFESLVGSDAPELTRAYRETIGDALAPIEGVEAVLSTLQARYRVGLLTDGPGETQHDKLRRLGWSDAFDAVVVTGPIGAPKPDRRGFEAITDELAVRPEETVYVGDHPERDIVGASAAGLLTVQVQYDDGPGPHPDADATIRREEFDSLPLRLETLRRDRADDA</sequence>
<proteinExistence type="inferred from homology"/>
<evidence type="ECO:0000256" key="5">
    <source>
        <dbReference type="ARBA" id="ARBA00022842"/>
    </source>
</evidence>
<dbReference type="Gene3D" id="3.40.50.1000">
    <property type="entry name" value="HAD superfamily/HAD-like"/>
    <property type="match status" value="1"/>
</dbReference>
<dbReference type="PRINTS" id="PR00413">
    <property type="entry name" value="HADHALOGNASE"/>
</dbReference>
<dbReference type="PANTHER" id="PTHR46470:SF2">
    <property type="entry name" value="GLYCERALDEHYDE 3-PHOSPHATE PHOSPHATASE"/>
    <property type="match status" value="1"/>
</dbReference>
<evidence type="ECO:0000256" key="1">
    <source>
        <dbReference type="ARBA" id="ARBA00001946"/>
    </source>
</evidence>
<dbReference type="InterPro" id="IPR023214">
    <property type="entry name" value="HAD_sf"/>
</dbReference>
<comment type="cofactor">
    <cofactor evidence="1">
        <name>Mg(2+)</name>
        <dbReference type="ChEBI" id="CHEBI:18420"/>
    </cofactor>
</comment>
<dbReference type="Gene3D" id="1.20.120.710">
    <property type="entry name" value="Haloacid dehalogenase hydrolase-like domain"/>
    <property type="match status" value="1"/>
</dbReference>
<keyword evidence="5" id="KW-0460">Magnesium</keyword>
<accession>A0A4V5ZP52</accession>
<comment type="caution">
    <text evidence="6">The sequence shown here is derived from an EMBL/GenBank/DDBJ whole genome shotgun (WGS) entry which is preliminary data.</text>
</comment>
<dbReference type="InterPro" id="IPR006439">
    <property type="entry name" value="HAD-SF_hydro_IA"/>
</dbReference>
<dbReference type="Pfam" id="PF13419">
    <property type="entry name" value="HAD_2"/>
    <property type="match status" value="1"/>
</dbReference>
<keyword evidence="3" id="KW-0479">Metal-binding</keyword>
<protein>
    <submittedName>
        <fullName evidence="6">HAD family hydrolase</fullName>
    </submittedName>
</protein>
<dbReference type="PANTHER" id="PTHR46470">
    <property type="entry name" value="N-ACYLNEURAMINATE-9-PHOSPHATASE"/>
    <property type="match status" value="1"/>
</dbReference>
<dbReference type="NCBIfam" id="TIGR01549">
    <property type="entry name" value="HAD-SF-IA-v1"/>
    <property type="match status" value="1"/>
</dbReference>
<comment type="similarity">
    <text evidence="2">Belongs to the HAD-like hydrolase superfamily.</text>
</comment>
<dbReference type="InterPro" id="IPR036412">
    <property type="entry name" value="HAD-like_sf"/>
</dbReference>
<dbReference type="SFLD" id="SFLDG01129">
    <property type="entry name" value="C1.5:_HAD__Beta-PGM__Phosphata"/>
    <property type="match status" value="1"/>
</dbReference>
<keyword evidence="7" id="KW-1185">Reference proteome</keyword>
<evidence type="ECO:0000313" key="7">
    <source>
        <dbReference type="Proteomes" id="UP000308037"/>
    </source>
</evidence>
<dbReference type="GO" id="GO:0016791">
    <property type="term" value="F:phosphatase activity"/>
    <property type="evidence" value="ECO:0007669"/>
    <property type="project" value="TreeGrafter"/>
</dbReference>
<dbReference type="GO" id="GO:0044281">
    <property type="term" value="P:small molecule metabolic process"/>
    <property type="evidence" value="ECO:0007669"/>
    <property type="project" value="UniProtKB-ARBA"/>
</dbReference>
<dbReference type="InterPro" id="IPR041492">
    <property type="entry name" value="HAD_2"/>
</dbReference>
<dbReference type="OrthoDB" id="131325at2157"/>
<name>A0A4V5ZP52_9EURY</name>
<dbReference type="NCBIfam" id="TIGR01509">
    <property type="entry name" value="HAD-SF-IA-v3"/>
    <property type="match status" value="1"/>
</dbReference>
<dbReference type="Proteomes" id="UP000308037">
    <property type="component" value="Unassembled WGS sequence"/>
</dbReference>
<dbReference type="GO" id="GO:0046872">
    <property type="term" value="F:metal ion binding"/>
    <property type="evidence" value="ECO:0007669"/>
    <property type="project" value="UniProtKB-KW"/>
</dbReference>